<gene>
    <name evidence="1" type="ORF">IscW_ISCW020239</name>
</gene>
<keyword evidence="3" id="KW-1185">Reference proteome</keyword>
<accession>B7Q1N1</accession>
<dbReference type="AlphaFoldDB" id="B7Q1N1"/>
<dbReference type="VEuPathDB" id="VectorBase:ISCI020239"/>
<dbReference type="EnsemblMetazoa" id="ISCW020239-RA">
    <property type="protein sequence ID" value="ISCW020239-PA"/>
    <property type="gene ID" value="ISCW020239"/>
</dbReference>
<proteinExistence type="predicted"/>
<dbReference type="VEuPathDB" id="VectorBase:ISCW020239"/>
<evidence type="ECO:0000313" key="1">
    <source>
        <dbReference type="EMBL" id="EEC12746.1"/>
    </source>
</evidence>
<dbReference type="EMBL" id="DS838300">
    <property type="protein sequence ID" value="EEC12746.1"/>
    <property type="molecule type" value="Genomic_DNA"/>
</dbReference>
<evidence type="ECO:0000313" key="2">
    <source>
        <dbReference type="EnsemblMetazoa" id="ISCW020239-PA"/>
    </source>
</evidence>
<evidence type="ECO:0000313" key="3">
    <source>
        <dbReference type="Proteomes" id="UP000001555"/>
    </source>
</evidence>
<protein>
    <submittedName>
        <fullName evidence="1 2">Uncharacterized protein</fullName>
    </submittedName>
</protein>
<dbReference type="EMBL" id="ABJB010451570">
    <property type="status" value="NOT_ANNOTATED_CDS"/>
    <property type="molecule type" value="Genomic_DNA"/>
</dbReference>
<organism>
    <name type="scientific">Ixodes scapularis</name>
    <name type="common">Black-legged tick</name>
    <name type="synonym">Deer tick</name>
    <dbReference type="NCBI Taxonomy" id="6945"/>
    <lineage>
        <taxon>Eukaryota</taxon>
        <taxon>Metazoa</taxon>
        <taxon>Ecdysozoa</taxon>
        <taxon>Arthropoda</taxon>
        <taxon>Chelicerata</taxon>
        <taxon>Arachnida</taxon>
        <taxon>Acari</taxon>
        <taxon>Parasitiformes</taxon>
        <taxon>Ixodida</taxon>
        <taxon>Ixodoidea</taxon>
        <taxon>Ixodidae</taxon>
        <taxon>Ixodinae</taxon>
        <taxon>Ixodes</taxon>
    </lineage>
</organism>
<dbReference type="InParanoid" id="B7Q1N1"/>
<reference evidence="1 3" key="1">
    <citation type="submission" date="2008-03" db="EMBL/GenBank/DDBJ databases">
        <title>Annotation of Ixodes scapularis.</title>
        <authorList>
            <consortium name="Ixodes scapularis Genome Project Consortium"/>
            <person name="Caler E."/>
            <person name="Hannick L.I."/>
            <person name="Bidwell S."/>
            <person name="Joardar V."/>
            <person name="Thiagarajan M."/>
            <person name="Amedeo P."/>
            <person name="Galinsky K.J."/>
            <person name="Schobel S."/>
            <person name="Inman J."/>
            <person name="Hostetler J."/>
            <person name="Miller J."/>
            <person name="Hammond M."/>
            <person name="Megy K."/>
            <person name="Lawson D."/>
            <person name="Kodira C."/>
            <person name="Sutton G."/>
            <person name="Meyer J."/>
            <person name="Hill C.A."/>
            <person name="Birren B."/>
            <person name="Nene V."/>
            <person name="Collins F."/>
            <person name="Alarcon-Chaidez F."/>
            <person name="Wikel S."/>
            <person name="Strausberg R."/>
        </authorList>
    </citation>
    <scope>NUCLEOTIDE SEQUENCE [LARGE SCALE GENOMIC DNA]</scope>
    <source>
        <strain evidence="3">Wikel</strain>
        <strain evidence="1">Wikel colony</strain>
    </source>
</reference>
<dbReference type="Proteomes" id="UP000001555">
    <property type="component" value="Unassembled WGS sequence"/>
</dbReference>
<dbReference type="HOGENOM" id="CLU_2796812_0_0_1"/>
<name>B7Q1N1_IXOSC</name>
<sequence>MPMSMSVATMSMTYVASATMNWLDVVNSLHEVCGSLDGVCLVAMTMTMSVSIAVTTLVEEDSVTAVPG</sequence>
<dbReference type="PaxDb" id="6945-B7Q1N1"/>
<reference evidence="2" key="2">
    <citation type="submission" date="2020-05" db="UniProtKB">
        <authorList>
            <consortium name="EnsemblMetazoa"/>
        </authorList>
    </citation>
    <scope>IDENTIFICATION</scope>
    <source>
        <strain evidence="2">wikel</strain>
    </source>
</reference>